<evidence type="ECO:0000259" key="1">
    <source>
        <dbReference type="Pfam" id="PF12706"/>
    </source>
</evidence>
<dbReference type="AlphaFoldDB" id="A0A0H3CXS1"/>
<dbReference type="InterPro" id="IPR001279">
    <property type="entry name" value="Metallo-B-lactamas"/>
</dbReference>
<dbReference type="RefSeq" id="WP_013223226.1">
    <property type="nucleotide sequence ID" value="NC_014318.1"/>
</dbReference>
<dbReference type="OrthoDB" id="9789133at2"/>
<dbReference type="Pfam" id="PF12706">
    <property type="entry name" value="Lactamase_B_2"/>
    <property type="match status" value="1"/>
</dbReference>
<dbReference type="SUPFAM" id="SSF56281">
    <property type="entry name" value="Metallo-hydrolase/oxidoreductase"/>
    <property type="match status" value="1"/>
</dbReference>
<dbReference type="PANTHER" id="PTHR43546:SF3">
    <property type="entry name" value="UPF0173 METAL-DEPENDENT HYDROLASE MJ1163"/>
    <property type="match status" value="1"/>
</dbReference>
<accession>A0A0H3CXS1</accession>
<protein>
    <recommendedName>
        <fullName evidence="1">Metallo-beta-lactamase domain-containing protein</fullName>
    </recommendedName>
</protein>
<dbReference type="PANTHER" id="PTHR43546">
    <property type="entry name" value="UPF0173 METAL-DEPENDENT HYDROLASE MJ1163-RELATED"/>
    <property type="match status" value="1"/>
</dbReference>
<organism evidence="2 3">
    <name type="scientific">Amycolatopsis mediterranei (strain U-32)</name>
    <dbReference type="NCBI Taxonomy" id="749927"/>
    <lineage>
        <taxon>Bacteria</taxon>
        <taxon>Bacillati</taxon>
        <taxon>Actinomycetota</taxon>
        <taxon>Actinomycetes</taxon>
        <taxon>Pseudonocardiales</taxon>
        <taxon>Pseudonocardiaceae</taxon>
        <taxon>Amycolatopsis</taxon>
    </lineage>
</organism>
<dbReference type="InterPro" id="IPR050114">
    <property type="entry name" value="UPF0173_UPF0282_UlaG_hydrolase"/>
</dbReference>
<dbReference type="InterPro" id="IPR036866">
    <property type="entry name" value="RibonucZ/Hydroxyglut_hydro"/>
</dbReference>
<feature type="domain" description="Metallo-beta-lactamase" evidence="1">
    <location>
        <begin position="22"/>
        <end position="207"/>
    </location>
</feature>
<dbReference type="Proteomes" id="UP000000328">
    <property type="component" value="Chromosome"/>
</dbReference>
<dbReference type="Gene3D" id="3.60.15.10">
    <property type="entry name" value="Ribonuclease Z/Hydroxyacylglutathione hydrolase-like"/>
    <property type="match status" value="1"/>
</dbReference>
<evidence type="ECO:0000313" key="3">
    <source>
        <dbReference type="Proteomes" id="UP000000328"/>
    </source>
</evidence>
<reference evidence="2 3" key="1">
    <citation type="journal article" date="2010" name="Cell Res.">
        <title>Complete genome sequence of the rifamycin SV-producing Amycolatopsis mediterranei U32 revealed its genetic characteristics in phylogeny and metabolism.</title>
        <authorList>
            <person name="Zhao W."/>
            <person name="Zhong Y."/>
            <person name="Yuan H."/>
            <person name="Wang J."/>
            <person name="Zheng H."/>
            <person name="Wang Y."/>
            <person name="Cen X."/>
            <person name="Xu F."/>
            <person name="Bai J."/>
            <person name="Han X."/>
            <person name="Lu G."/>
            <person name="Zhu Y."/>
            <person name="Shao Z."/>
            <person name="Yan H."/>
            <person name="Li C."/>
            <person name="Peng N."/>
            <person name="Zhang Z."/>
            <person name="Zhang Y."/>
            <person name="Lin W."/>
            <person name="Fan Y."/>
            <person name="Qin Z."/>
            <person name="Hu Y."/>
            <person name="Zhu B."/>
            <person name="Wang S."/>
            <person name="Ding X."/>
            <person name="Zhao G.P."/>
        </authorList>
    </citation>
    <scope>NUCLEOTIDE SEQUENCE [LARGE SCALE GENOMIC DNA]</scope>
    <source>
        <strain evidence="3">U-32</strain>
    </source>
</reference>
<evidence type="ECO:0000313" key="2">
    <source>
        <dbReference type="EMBL" id="ADJ43138.1"/>
    </source>
</evidence>
<dbReference type="HOGENOM" id="CLU_020884_1_2_11"/>
<gene>
    <name evidence="2" type="ordered locus">AMED_1324</name>
</gene>
<dbReference type="PATRIC" id="fig|749927.5.peg.1362"/>
<dbReference type="EMBL" id="CP002000">
    <property type="protein sequence ID" value="ADJ43138.1"/>
    <property type="molecule type" value="Genomic_DNA"/>
</dbReference>
<dbReference type="eggNOG" id="COG2220">
    <property type="taxonomic scope" value="Bacteria"/>
</dbReference>
<proteinExistence type="predicted"/>
<name>A0A0H3CXS1_AMYMU</name>
<dbReference type="KEGG" id="amd:AMED_1324"/>
<sequence length="260" mass="27430">MSGFSLRFLGHSTVRLNLGGRVLLTDPVLTARVGGLVRVVPVPDPGAYAGVDLVLLSHLHGDHLHLPSLELLGADTRIVVPRGAGSWLTKKGFRNVEEIAPGETLTDGSLTITATEAVHSGHRWGPRLTHGPQSPALGHLIEGDGNTIYNAGDTDLFDGMRDLGPVDIALLPVWGWGPTLGPGHLDPARAAQAAALVQARAAVPVHWGTLALPGIRRTARMQRLLADPPRVFAAEVKGKTEVLFTEPGADVALPSPKDRA</sequence>
<dbReference type="GeneID" id="92869117"/>